<evidence type="ECO:0000313" key="3">
    <source>
        <dbReference type="Proteomes" id="UP001151760"/>
    </source>
</evidence>
<reference evidence="2" key="2">
    <citation type="submission" date="2022-01" db="EMBL/GenBank/DDBJ databases">
        <authorList>
            <person name="Yamashiro T."/>
            <person name="Shiraishi A."/>
            <person name="Satake H."/>
            <person name="Nakayama K."/>
        </authorList>
    </citation>
    <scope>NUCLEOTIDE SEQUENCE</scope>
</reference>
<accession>A0ABQ4ZDE0</accession>
<proteinExistence type="predicted"/>
<dbReference type="Pfam" id="PF14223">
    <property type="entry name" value="Retrotran_gag_2"/>
    <property type="match status" value="1"/>
</dbReference>
<evidence type="ECO:0000256" key="1">
    <source>
        <dbReference type="SAM" id="MobiDB-lite"/>
    </source>
</evidence>
<sequence>MCTNRLPSCHSFDVTACASFVSALRVKPNESIDNAFARFNTIITSLKALDEGYSSKNNVRKFLRALHPKWREKVTTIEESKDLTSLSLDELIGNLKVHEMIINKDSKIVKAKGERRSLALKAKKESSDEECSTSKSEDEEYVMAVRDFKKFFKRRDNVRNHQRKRTKERSSEVLGVIAGKKMMKRIKTRHVSWLKHLVSDLKGTRIEGCFKRAFVALFDQDVQTFTGSMLLNLDQLKQQLDKEEFQETGCIDAFRVVTESNETKSETHVSSSRSGNDIHVEDANINLVNDKQPMVEVQLSAEHNILANEQQHSEQSKSIYDTYLLEKDDRNTTPDSIDMSHRRGEIG</sequence>
<comment type="caution">
    <text evidence="2">The sequence shown here is derived from an EMBL/GenBank/DDBJ whole genome shotgun (WGS) entry which is preliminary data.</text>
</comment>
<dbReference type="EMBL" id="BQNB010011162">
    <property type="protein sequence ID" value="GJS86997.1"/>
    <property type="molecule type" value="Genomic_DNA"/>
</dbReference>
<gene>
    <name evidence="2" type="ORF">Tco_0769633</name>
</gene>
<evidence type="ECO:0000313" key="2">
    <source>
        <dbReference type="EMBL" id="GJS86997.1"/>
    </source>
</evidence>
<organism evidence="2 3">
    <name type="scientific">Tanacetum coccineum</name>
    <dbReference type="NCBI Taxonomy" id="301880"/>
    <lineage>
        <taxon>Eukaryota</taxon>
        <taxon>Viridiplantae</taxon>
        <taxon>Streptophyta</taxon>
        <taxon>Embryophyta</taxon>
        <taxon>Tracheophyta</taxon>
        <taxon>Spermatophyta</taxon>
        <taxon>Magnoliopsida</taxon>
        <taxon>eudicotyledons</taxon>
        <taxon>Gunneridae</taxon>
        <taxon>Pentapetalae</taxon>
        <taxon>asterids</taxon>
        <taxon>campanulids</taxon>
        <taxon>Asterales</taxon>
        <taxon>Asteraceae</taxon>
        <taxon>Asteroideae</taxon>
        <taxon>Anthemideae</taxon>
        <taxon>Anthemidinae</taxon>
        <taxon>Tanacetum</taxon>
    </lineage>
</organism>
<keyword evidence="3" id="KW-1185">Reference proteome</keyword>
<feature type="region of interest" description="Disordered" evidence="1">
    <location>
        <begin position="325"/>
        <end position="347"/>
    </location>
</feature>
<dbReference type="Proteomes" id="UP001151760">
    <property type="component" value="Unassembled WGS sequence"/>
</dbReference>
<name>A0ABQ4ZDE0_9ASTR</name>
<protein>
    <submittedName>
        <fullName evidence="2">Zf-CCHC domain-containing protein</fullName>
    </submittedName>
</protein>
<reference evidence="2" key="1">
    <citation type="journal article" date="2022" name="Int. J. Mol. Sci.">
        <title>Draft Genome of Tanacetum Coccineum: Genomic Comparison of Closely Related Tanacetum-Family Plants.</title>
        <authorList>
            <person name="Yamashiro T."/>
            <person name="Shiraishi A."/>
            <person name="Nakayama K."/>
            <person name="Satake H."/>
        </authorList>
    </citation>
    <scope>NUCLEOTIDE SEQUENCE</scope>
</reference>